<reference evidence="1 2" key="1">
    <citation type="journal article" date="2018" name="Evol. Lett.">
        <title>Horizontal gene cluster transfer increased hallucinogenic mushroom diversity.</title>
        <authorList>
            <person name="Reynolds H.T."/>
            <person name="Vijayakumar V."/>
            <person name="Gluck-Thaler E."/>
            <person name="Korotkin H.B."/>
            <person name="Matheny P.B."/>
            <person name="Slot J.C."/>
        </authorList>
    </citation>
    <scope>NUCLEOTIDE SEQUENCE [LARGE SCALE GENOMIC DNA]</scope>
    <source>
        <strain evidence="1 2">SRW20</strain>
    </source>
</reference>
<dbReference type="Proteomes" id="UP000284706">
    <property type="component" value="Unassembled WGS sequence"/>
</dbReference>
<organism evidence="1 2">
    <name type="scientific">Gymnopilus dilepis</name>
    <dbReference type="NCBI Taxonomy" id="231916"/>
    <lineage>
        <taxon>Eukaryota</taxon>
        <taxon>Fungi</taxon>
        <taxon>Dikarya</taxon>
        <taxon>Basidiomycota</taxon>
        <taxon>Agaricomycotina</taxon>
        <taxon>Agaricomycetes</taxon>
        <taxon>Agaricomycetidae</taxon>
        <taxon>Agaricales</taxon>
        <taxon>Agaricineae</taxon>
        <taxon>Hymenogastraceae</taxon>
        <taxon>Gymnopilus</taxon>
    </lineage>
</organism>
<gene>
    <name evidence="1" type="ORF">CVT26_004791</name>
</gene>
<proteinExistence type="predicted"/>
<evidence type="ECO:0000313" key="2">
    <source>
        <dbReference type="Proteomes" id="UP000284706"/>
    </source>
</evidence>
<dbReference type="InParanoid" id="A0A409XZH8"/>
<evidence type="ECO:0000313" key="1">
    <source>
        <dbReference type="EMBL" id="PPQ96156.1"/>
    </source>
</evidence>
<dbReference type="EMBL" id="NHYE01001393">
    <property type="protein sequence ID" value="PPQ96156.1"/>
    <property type="molecule type" value="Genomic_DNA"/>
</dbReference>
<name>A0A409XZH8_9AGAR</name>
<accession>A0A409XZH8</accession>
<sequence>MDVVLAYNLPPMLTGSVKVIDPSHPKYGQIGTIPKRKASKRDRHGNILYQVNFGENGEAYLYHAQLEPVGN</sequence>
<evidence type="ECO:0008006" key="3">
    <source>
        <dbReference type="Google" id="ProtNLM"/>
    </source>
</evidence>
<comment type="caution">
    <text evidence="1">The sequence shown here is derived from an EMBL/GenBank/DDBJ whole genome shotgun (WGS) entry which is preliminary data.</text>
</comment>
<dbReference type="AlphaFoldDB" id="A0A409XZH8"/>
<keyword evidence="2" id="KW-1185">Reference proteome</keyword>
<protein>
    <recommendedName>
        <fullName evidence="3">Hypervirulence associated protein TUDOR domain-containing protein</fullName>
    </recommendedName>
</protein>